<keyword evidence="1" id="KW-0472">Membrane</keyword>
<sequence>MISREKPMSKNAILQTYFGALLFATATGLFVWFNGEDGVAIFQKSLLAPLYLLATTGLRHFFPRERDHRRGILTMLEYHALEAAVLGVFLLIVIDPLPNDLRGQILYFCLFVIVVGGANFALGTLQRSRHGENR</sequence>
<organism evidence="2 3">
    <name type="scientific">Agrobacterium pusense</name>
    <dbReference type="NCBI Taxonomy" id="648995"/>
    <lineage>
        <taxon>Bacteria</taxon>
        <taxon>Pseudomonadati</taxon>
        <taxon>Pseudomonadota</taxon>
        <taxon>Alphaproteobacteria</taxon>
        <taxon>Hyphomicrobiales</taxon>
        <taxon>Rhizobiaceae</taxon>
        <taxon>Rhizobium/Agrobacterium group</taxon>
        <taxon>Agrobacterium</taxon>
    </lineage>
</organism>
<proteinExistence type="predicted"/>
<evidence type="ECO:0008006" key="4">
    <source>
        <dbReference type="Google" id="ProtNLM"/>
    </source>
</evidence>
<keyword evidence="1" id="KW-1133">Transmembrane helix</keyword>
<protein>
    <recommendedName>
        <fullName evidence="4">Transmembrane protein</fullName>
    </recommendedName>
</protein>
<name>U4Q3E8_9HYPH</name>
<dbReference type="EMBL" id="HG518322">
    <property type="protein sequence ID" value="CDI07025.1"/>
    <property type="molecule type" value="Genomic_DNA"/>
</dbReference>
<evidence type="ECO:0000256" key="1">
    <source>
        <dbReference type="SAM" id="Phobius"/>
    </source>
</evidence>
<feature type="transmembrane region" description="Helical" evidence="1">
    <location>
        <begin position="45"/>
        <end position="62"/>
    </location>
</feature>
<accession>U4Q3E8</accession>
<feature type="transmembrane region" description="Helical" evidence="1">
    <location>
        <begin position="74"/>
        <end position="93"/>
    </location>
</feature>
<feature type="transmembrane region" description="Helical" evidence="1">
    <location>
        <begin position="105"/>
        <end position="125"/>
    </location>
</feature>
<reference evidence="2 3" key="1">
    <citation type="journal article" date="2013" name="Genome Announc.">
        <title>Complete Genome Sequence of the Sesbania Symbiont and Rice Growth-Promoting Endophyte Rhizobium sp. Strain IRBG74.</title>
        <authorList>
            <person name="Crook M.B."/>
            <person name="Mitra S."/>
            <person name="Ane J.M."/>
            <person name="Sadowsky M.J."/>
            <person name="Gyaneshwar P."/>
        </authorList>
    </citation>
    <scope>NUCLEOTIDE SEQUENCE [LARGE SCALE GENOMIC DNA]</scope>
    <source>
        <strain evidence="2 3">IRBG74</strain>
    </source>
</reference>
<evidence type="ECO:0000313" key="3">
    <source>
        <dbReference type="Proteomes" id="UP000016944"/>
    </source>
</evidence>
<dbReference type="KEGG" id="rir:BN877_I0106"/>
<dbReference type="HOGENOM" id="CLU_1894538_0_0_5"/>
<keyword evidence="1" id="KW-0812">Transmembrane</keyword>
<dbReference type="AlphaFoldDB" id="U4Q3E8"/>
<dbReference type="Proteomes" id="UP000016944">
    <property type="component" value="Chromosome I"/>
</dbReference>
<feature type="transmembrane region" description="Helical" evidence="1">
    <location>
        <begin position="12"/>
        <end position="33"/>
    </location>
</feature>
<evidence type="ECO:0000313" key="2">
    <source>
        <dbReference type="EMBL" id="CDI07025.1"/>
    </source>
</evidence>
<gene>
    <name evidence="2" type="ORF">BN877_I0106</name>
</gene>